<dbReference type="Proteomes" id="UP000832034">
    <property type="component" value="Chromosome"/>
</dbReference>
<sequence>MKKSDIVVYIEPDADAKDILCLCVSNTGQSTARNITFEFNQPVPLKAFDKIIDDEKTVNLDVSFLSKGFFIEGLTHLAAGKTRKIHLGHFQTLHHHLAENPLSCNVTYKNKIPFPIRVSNETDHFEFSIHDWAHDPQGDNSHLKHLKQINESLQSISKSL</sequence>
<evidence type="ECO:0000313" key="2">
    <source>
        <dbReference type="Proteomes" id="UP000832034"/>
    </source>
</evidence>
<dbReference type="RefSeq" id="WP_155970391.1">
    <property type="nucleotide sequence ID" value="NZ_CP091512.1"/>
</dbReference>
<protein>
    <submittedName>
        <fullName evidence="1">Uncharacterized protein</fullName>
    </submittedName>
</protein>
<dbReference type="EMBL" id="CP091512">
    <property type="protein sequence ID" value="UOO93325.1"/>
    <property type="molecule type" value="Genomic_DNA"/>
</dbReference>
<accession>A0ABY4EC50</accession>
<organism evidence="1 2">
    <name type="scientific">Vitreoscilla stercoraria</name>
    <dbReference type="NCBI Taxonomy" id="61"/>
    <lineage>
        <taxon>Bacteria</taxon>
        <taxon>Pseudomonadati</taxon>
        <taxon>Pseudomonadota</taxon>
        <taxon>Betaproteobacteria</taxon>
        <taxon>Neisseriales</taxon>
        <taxon>Neisseriaceae</taxon>
        <taxon>Vitreoscilla</taxon>
    </lineage>
</organism>
<gene>
    <name evidence="1" type="ORF">LVJ81_04660</name>
</gene>
<proteinExistence type="predicted"/>
<reference evidence="1" key="2">
    <citation type="journal article" date="2022" name="Res Sq">
        <title>Evolution of multicellular longitudinally dividing oral cavity symbionts (Neisseriaceae).</title>
        <authorList>
            <person name="Nyongesa S."/>
            <person name="Weber P."/>
            <person name="Bernet E."/>
            <person name="Pullido F."/>
            <person name="Nieckarz M."/>
            <person name="Delaby M."/>
            <person name="Nieves C."/>
            <person name="Viehboeck T."/>
            <person name="Krause N."/>
            <person name="Rivera-Millot A."/>
            <person name="Nakamura A."/>
            <person name="Vischer N."/>
            <person name="VanNieuwenhze M."/>
            <person name="Brun Y."/>
            <person name="Cava F."/>
            <person name="Bulgheresi S."/>
            <person name="Veyrier F."/>
        </authorList>
    </citation>
    <scope>NUCLEOTIDE SEQUENCE</scope>
    <source>
        <strain evidence="1">SAG 1488-6</strain>
    </source>
</reference>
<name>A0ABY4EC50_VITST</name>
<keyword evidence="2" id="KW-1185">Reference proteome</keyword>
<evidence type="ECO:0000313" key="1">
    <source>
        <dbReference type="EMBL" id="UOO93325.1"/>
    </source>
</evidence>
<reference evidence="1" key="1">
    <citation type="submission" date="2021-12" db="EMBL/GenBank/DDBJ databases">
        <authorList>
            <person name="Veyrier F.J."/>
        </authorList>
    </citation>
    <scope>NUCLEOTIDE SEQUENCE</scope>
    <source>
        <strain evidence="1">SAG 1488-6</strain>
    </source>
</reference>